<dbReference type="OrthoDB" id="197676at2759"/>
<dbReference type="Proteomes" id="UP000054047">
    <property type="component" value="Unassembled WGS sequence"/>
</dbReference>
<reference evidence="2 3" key="1">
    <citation type="submission" date="2013-12" db="EMBL/GenBank/DDBJ databases">
        <title>Draft genome of the parsitic nematode Ancylostoma duodenale.</title>
        <authorList>
            <person name="Mitreva M."/>
        </authorList>
    </citation>
    <scope>NUCLEOTIDE SEQUENCE [LARGE SCALE GENOMIC DNA]</scope>
    <source>
        <strain evidence="2 3">Zhejiang</strain>
    </source>
</reference>
<evidence type="ECO:0000313" key="2">
    <source>
        <dbReference type="EMBL" id="KIH54614.1"/>
    </source>
</evidence>
<accession>A0A0C2G6S0</accession>
<keyword evidence="3" id="KW-1185">Reference proteome</keyword>
<organism evidence="2 3">
    <name type="scientific">Ancylostoma duodenale</name>
    <dbReference type="NCBI Taxonomy" id="51022"/>
    <lineage>
        <taxon>Eukaryota</taxon>
        <taxon>Metazoa</taxon>
        <taxon>Ecdysozoa</taxon>
        <taxon>Nematoda</taxon>
        <taxon>Chromadorea</taxon>
        <taxon>Rhabditida</taxon>
        <taxon>Rhabditina</taxon>
        <taxon>Rhabditomorpha</taxon>
        <taxon>Strongyloidea</taxon>
        <taxon>Ancylostomatidae</taxon>
        <taxon>Ancylostomatinae</taxon>
        <taxon>Ancylostoma</taxon>
    </lineage>
</organism>
<feature type="compositionally biased region" description="Polar residues" evidence="1">
    <location>
        <begin position="33"/>
        <end position="54"/>
    </location>
</feature>
<protein>
    <submittedName>
        <fullName evidence="2">Uncharacterized protein</fullName>
    </submittedName>
</protein>
<gene>
    <name evidence="2" type="ORF">ANCDUO_15238</name>
</gene>
<proteinExistence type="predicted"/>
<name>A0A0C2G6S0_9BILA</name>
<dbReference type="AlphaFoldDB" id="A0A0C2G6S0"/>
<evidence type="ECO:0000256" key="1">
    <source>
        <dbReference type="SAM" id="MobiDB-lite"/>
    </source>
</evidence>
<dbReference type="EMBL" id="KN738799">
    <property type="protein sequence ID" value="KIH54614.1"/>
    <property type="molecule type" value="Genomic_DNA"/>
</dbReference>
<evidence type="ECO:0000313" key="3">
    <source>
        <dbReference type="Proteomes" id="UP000054047"/>
    </source>
</evidence>
<feature type="region of interest" description="Disordered" evidence="1">
    <location>
        <begin position="33"/>
        <end position="59"/>
    </location>
</feature>
<sequence length="92" mass="10547">MEHNRLTTTEARLQEELHVEQAVQDIVRLIKQAEQQQASSPDTDKVSQANSPASAVQEPIETTYEIPPHNFEQQNQKPNIIEEEQQVIFDLP</sequence>